<dbReference type="RefSeq" id="WP_305990502.1">
    <property type="nucleotide sequence ID" value="NZ_JAVAMP010000001.1"/>
</dbReference>
<evidence type="ECO:0000256" key="1">
    <source>
        <dbReference type="SAM" id="MobiDB-lite"/>
    </source>
</evidence>
<keyword evidence="3" id="KW-1185">Reference proteome</keyword>
<protein>
    <submittedName>
        <fullName evidence="2">Uncharacterized protein</fullName>
    </submittedName>
</protein>
<sequence>MENVVKNTNEVKGYCKICKSEHILSQTRDNEGNIVGLFCNTRKRVVVLNKMAYQFTQTEFAKENRVNYFFTLCILEDMLFWKMKELKRKRREEREVQQERNCTDSGWRRLKYEPTSK</sequence>
<dbReference type="EMBL" id="JAVAMP010000001">
    <property type="protein sequence ID" value="MDP5273218.1"/>
    <property type="molecule type" value="Genomic_DNA"/>
</dbReference>
<proteinExistence type="predicted"/>
<evidence type="ECO:0000313" key="2">
    <source>
        <dbReference type="EMBL" id="MDP5273218.1"/>
    </source>
</evidence>
<comment type="caution">
    <text evidence="2">The sequence shown here is derived from an EMBL/GenBank/DDBJ whole genome shotgun (WGS) entry which is preliminary data.</text>
</comment>
<name>A0ABT9IV38_9BACL</name>
<reference evidence="2 3" key="1">
    <citation type="submission" date="2023-08" db="EMBL/GenBank/DDBJ databases">
        <authorList>
            <person name="Park J.-S."/>
        </authorList>
    </citation>
    <scope>NUCLEOTIDE SEQUENCE [LARGE SCALE GENOMIC DNA]</scope>
    <source>
        <strain evidence="2 3">2205SS18-9</strain>
    </source>
</reference>
<evidence type="ECO:0000313" key="3">
    <source>
        <dbReference type="Proteomes" id="UP001231941"/>
    </source>
</evidence>
<accession>A0ABT9IV38</accession>
<gene>
    <name evidence="2" type="ORF">Q5Y73_03810</name>
</gene>
<dbReference type="Proteomes" id="UP001231941">
    <property type="component" value="Unassembled WGS sequence"/>
</dbReference>
<feature type="region of interest" description="Disordered" evidence="1">
    <location>
        <begin position="92"/>
        <end position="117"/>
    </location>
</feature>
<organism evidence="2 3">
    <name type="scientific">Chengkuizengella axinellae</name>
    <dbReference type="NCBI Taxonomy" id="3064388"/>
    <lineage>
        <taxon>Bacteria</taxon>
        <taxon>Bacillati</taxon>
        <taxon>Bacillota</taxon>
        <taxon>Bacilli</taxon>
        <taxon>Bacillales</taxon>
        <taxon>Paenibacillaceae</taxon>
        <taxon>Chengkuizengella</taxon>
    </lineage>
</organism>